<dbReference type="AlphaFoldDB" id="A0A8W8JGK4"/>
<feature type="signal peptide" evidence="2">
    <location>
        <begin position="1"/>
        <end position="18"/>
    </location>
</feature>
<dbReference type="Proteomes" id="UP000005408">
    <property type="component" value="Unassembled WGS sequence"/>
</dbReference>
<feature type="chain" id="PRO_5036471291" evidence="2">
    <location>
        <begin position="19"/>
        <end position="276"/>
    </location>
</feature>
<reference evidence="3" key="1">
    <citation type="submission" date="2022-08" db="UniProtKB">
        <authorList>
            <consortium name="EnsemblMetazoa"/>
        </authorList>
    </citation>
    <scope>IDENTIFICATION</scope>
    <source>
        <strain evidence="3">05x7-T-G4-1.051#20</strain>
    </source>
</reference>
<evidence type="ECO:0000256" key="2">
    <source>
        <dbReference type="SAM" id="SignalP"/>
    </source>
</evidence>
<protein>
    <submittedName>
        <fullName evidence="3">Uncharacterized protein</fullName>
    </submittedName>
</protein>
<dbReference type="Gene3D" id="2.170.300.10">
    <property type="entry name" value="Tie2 ligand-binding domain superfamily"/>
    <property type="match status" value="1"/>
</dbReference>
<keyword evidence="4" id="KW-1185">Reference proteome</keyword>
<evidence type="ECO:0000313" key="3">
    <source>
        <dbReference type="EnsemblMetazoa" id="G18396.1:cds"/>
    </source>
</evidence>
<sequence length="276" mass="31290">MEWCVVMALLLITQLDCAKRNPNFLLECPVGYYRLNCSEQCIYPTYGGDCQSECKCSPDKCNFVTGCSQGQKEATGNQRLQSTKEVTVQASIQSSTVRISNISVGYKTIDYDFSRDTKNYSDTTNNAGGGVKENEWQAQYKSLSFDAIEPQLIPLNPEQQGRVNADFTYLTPVFSGNESRESHRTVENEIRNENEILPKINLQEQRVCNQESTSRQDESNSTHEDVQEHVYIEITEEKTESSNLVADHENQRHINIVQGTSISRESAYTNVKKEEP</sequence>
<organism evidence="3 4">
    <name type="scientific">Magallana gigas</name>
    <name type="common">Pacific oyster</name>
    <name type="synonym">Crassostrea gigas</name>
    <dbReference type="NCBI Taxonomy" id="29159"/>
    <lineage>
        <taxon>Eukaryota</taxon>
        <taxon>Metazoa</taxon>
        <taxon>Spiralia</taxon>
        <taxon>Lophotrochozoa</taxon>
        <taxon>Mollusca</taxon>
        <taxon>Bivalvia</taxon>
        <taxon>Autobranchia</taxon>
        <taxon>Pteriomorphia</taxon>
        <taxon>Ostreida</taxon>
        <taxon>Ostreoidea</taxon>
        <taxon>Ostreidae</taxon>
        <taxon>Magallana</taxon>
    </lineage>
</organism>
<feature type="compositionally biased region" description="Basic and acidic residues" evidence="1">
    <location>
        <begin position="214"/>
        <end position="226"/>
    </location>
</feature>
<accession>A0A8W8JGK4</accession>
<evidence type="ECO:0000313" key="4">
    <source>
        <dbReference type="Proteomes" id="UP000005408"/>
    </source>
</evidence>
<dbReference type="EnsemblMetazoa" id="G18396.1">
    <property type="protein sequence ID" value="G18396.1:cds"/>
    <property type="gene ID" value="G18396"/>
</dbReference>
<keyword evidence="2" id="KW-0732">Signal</keyword>
<feature type="region of interest" description="Disordered" evidence="1">
    <location>
        <begin position="207"/>
        <end position="226"/>
    </location>
</feature>
<evidence type="ECO:0000256" key="1">
    <source>
        <dbReference type="SAM" id="MobiDB-lite"/>
    </source>
</evidence>
<proteinExistence type="predicted"/>
<name>A0A8W8JGK4_MAGGI</name>